<dbReference type="Proteomes" id="UP000319103">
    <property type="component" value="Unassembled WGS sequence"/>
</dbReference>
<dbReference type="EMBL" id="VIGB01000003">
    <property type="protein sequence ID" value="TQF02016.1"/>
    <property type="molecule type" value="Genomic_DNA"/>
</dbReference>
<proteinExistence type="predicted"/>
<name>A0A540VZ17_9ACTN</name>
<keyword evidence="2" id="KW-1185">Reference proteome</keyword>
<gene>
    <name evidence="1" type="ORF">E6W39_06660</name>
</gene>
<evidence type="ECO:0000313" key="1">
    <source>
        <dbReference type="EMBL" id="TQF02016.1"/>
    </source>
</evidence>
<protein>
    <submittedName>
        <fullName evidence="1">DUF4241 domain-containing protein</fullName>
    </submittedName>
</protein>
<evidence type="ECO:0000313" key="2">
    <source>
        <dbReference type="Proteomes" id="UP000319103"/>
    </source>
</evidence>
<dbReference type="OrthoDB" id="9789980at2"/>
<dbReference type="Pfam" id="PF14025">
    <property type="entry name" value="DUF4241"/>
    <property type="match status" value="1"/>
</dbReference>
<organism evidence="1 2">
    <name type="scientific">Kitasatospora acidiphila</name>
    <dbReference type="NCBI Taxonomy" id="2567942"/>
    <lineage>
        <taxon>Bacteria</taxon>
        <taxon>Bacillati</taxon>
        <taxon>Actinomycetota</taxon>
        <taxon>Actinomycetes</taxon>
        <taxon>Kitasatosporales</taxon>
        <taxon>Streptomycetaceae</taxon>
        <taxon>Kitasatospora</taxon>
    </lineage>
</organism>
<dbReference type="AlphaFoldDB" id="A0A540VZ17"/>
<reference evidence="1 2" key="1">
    <citation type="submission" date="2019-06" db="EMBL/GenBank/DDBJ databases">
        <title>Description of Kitasatospora acidophila sp. nov. isolated from pine grove soil, and reclassification of Streptomyces novaecaesareae to Kitasatospora novaeceasareae comb. nov.</title>
        <authorList>
            <person name="Kim M.J."/>
        </authorList>
    </citation>
    <scope>NUCLEOTIDE SEQUENCE [LARGE SCALE GENOMIC DNA]</scope>
    <source>
        <strain evidence="1 2">MMS16-CNU292</strain>
    </source>
</reference>
<dbReference type="InterPro" id="IPR025335">
    <property type="entry name" value="DUF4241"/>
</dbReference>
<comment type="caution">
    <text evidence="1">The sequence shown here is derived from an EMBL/GenBank/DDBJ whole genome shotgun (WGS) entry which is preliminary data.</text>
</comment>
<sequence length="440" mass="48572">MEQMTRWKAEMTEVHSDVLVEAFYGDGWDPSTRSTVRPIPRGEAARRDAVGEPYAVVLAALGQELPVAVLHVAWADHYLGIWQFDGLGRRAFEADLRKLEPGRLFLRHLAEWRYEQEDLPDLADEALRRTVDLYPDGKNSQGLYPRGRGGGSRHTLVDLPRDRWWLPLPEFGRWAHLLAAPQFGLKGTFKLVEETSDIAPQPATGAAGPFGWQPPVPAAAPWPEELFTPGFRFTHQYRSEPLTIEPVRTVTEIALPAGKLAVCDPSYLPNGTEGEPLVIEVPPGVYPVQETGASYEGEMFGDRFAARDTFAVRLVVSQKPTACWTMAVPPGMDVRLLRDGQYFGFGVDSATGCFVDLAARTELGRRYMRDLTSGGGDDIHDIDGGYSKVTNDVTGAEMVTFMLGGDGVYPVWVGRDDTGEVTAVVVADRFEVGYMEPLTS</sequence>
<accession>A0A540VZ17</accession>